<organism evidence="1 2">
    <name type="scientific">Streptomyces citrinus</name>
    <dbReference type="NCBI Taxonomy" id="3118173"/>
    <lineage>
        <taxon>Bacteria</taxon>
        <taxon>Bacillati</taxon>
        <taxon>Actinomycetota</taxon>
        <taxon>Actinomycetes</taxon>
        <taxon>Kitasatosporales</taxon>
        <taxon>Streptomycetaceae</taxon>
        <taxon>Streptomyces</taxon>
    </lineage>
</organism>
<evidence type="ECO:0000313" key="1">
    <source>
        <dbReference type="EMBL" id="WWQ66955.1"/>
    </source>
</evidence>
<proteinExistence type="predicted"/>
<dbReference type="Proteomes" id="UP001432251">
    <property type="component" value="Chromosome"/>
</dbReference>
<accession>A0ACD5AIQ4</accession>
<dbReference type="EMBL" id="CP146022">
    <property type="protein sequence ID" value="WWQ66955.1"/>
    <property type="molecule type" value="Genomic_DNA"/>
</dbReference>
<name>A0ACD5AIQ4_9ACTN</name>
<protein>
    <submittedName>
        <fullName evidence="1">HXXEE domain-containing protein</fullName>
    </submittedName>
</protein>
<gene>
    <name evidence="1" type="ORF">V2W30_28920</name>
</gene>
<keyword evidence="2" id="KW-1185">Reference proteome</keyword>
<sequence length="200" mass="21158">MKRRAGAGSSSGDEKLSAAVTLGLFAAWALHDTEEPLTAPRWIRDHVPQLRERWPELPERVRRVRKGIDERELRAAVAVMAGIVGAGAASGRASGGRGAVCQAMLNAFGPHGRVHLGQAVACRGRTPASRPPRPSSCRSPRGRGTGSRAPGCRARRGAGTSSLGSSGRGRRRFSRTGSRGASSGRVPDRRPRDRPSGSTQ</sequence>
<evidence type="ECO:0000313" key="2">
    <source>
        <dbReference type="Proteomes" id="UP001432251"/>
    </source>
</evidence>
<reference evidence="1" key="1">
    <citation type="journal article" date="2025" name="Int. J. Syst. Evol. Microbiol.">
        <title>Streptomyces citrinus sp. nov., with yellow diffusible pigment.</title>
        <authorList>
            <person name="He Y."/>
            <person name="Yang E."/>
            <person name="Xu J."/>
            <person name="Sun Y."/>
            <person name="Sun L."/>
        </authorList>
    </citation>
    <scope>NUCLEOTIDE SEQUENCE</scope>
    <source>
        <strain evidence="1">Q6</strain>
    </source>
</reference>